<gene>
    <name evidence="2" type="ORF">THTE_2662</name>
</gene>
<dbReference type="KEGG" id="ttf:THTE_2662"/>
<sequence length="303" mass="33160">MVLAIKADEVRALVGATAPGPDDEVLQLPGQAGSEGDALPFQYERHDLIKYALPKGLPEDPQEGTLATIDGKTYAYLPDAAGRHQWQRVDQGAVASGGKGGGSPESAPKPPAEKRSASKVSSVEFVTAEPKKFVEARDSLTPDMRAFLSPYTEEQIEDKIKHGAKIFLTSDGTAGYMLVPIPGTPGEYDLCNVFRTPKGPKGAGQAAVIQAISQGATTLDCIGEGLARIYHKYGFRVYKVVPWDDQYAPEGWDYEKNDRPPIYFMRYVGDTRDPEEIRRRAESGYYGEFDAEQYPEGYEESSP</sequence>
<dbReference type="RefSeq" id="WP_095415382.1">
    <property type="nucleotide sequence ID" value="NZ_CP018477.1"/>
</dbReference>
<evidence type="ECO:0000313" key="2">
    <source>
        <dbReference type="EMBL" id="ASV75264.1"/>
    </source>
</evidence>
<feature type="region of interest" description="Disordered" evidence="1">
    <location>
        <begin position="93"/>
        <end position="121"/>
    </location>
</feature>
<dbReference type="OrthoDB" id="4537432at2"/>
<evidence type="ECO:0000256" key="1">
    <source>
        <dbReference type="SAM" id="MobiDB-lite"/>
    </source>
</evidence>
<name>A0A286RH19_9BACT</name>
<dbReference type="Proteomes" id="UP000215086">
    <property type="component" value="Chromosome"/>
</dbReference>
<reference evidence="2 3" key="1">
    <citation type="journal article" name="Front. Microbiol.">
        <title>Sugar Metabolism of the First Thermophilic Planctomycete Thermogutta terrifontis: Comparative Genomic and Transcriptomic Approaches.</title>
        <authorList>
            <person name="Elcheninov A.G."/>
            <person name="Menzel P."/>
            <person name="Gudbergsdottir S.R."/>
            <person name="Slesarev A.I."/>
            <person name="Kadnikov V.V."/>
            <person name="Krogh A."/>
            <person name="Bonch-Osmolovskaya E.A."/>
            <person name="Peng X."/>
            <person name="Kublanov I.V."/>
        </authorList>
    </citation>
    <scope>NUCLEOTIDE SEQUENCE [LARGE SCALE GENOMIC DNA]</scope>
    <source>
        <strain evidence="2 3">R1</strain>
    </source>
</reference>
<accession>A0A286RH19</accession>
<keyword evidence="3" id="KW-1185">Reference proteome</keyword>
<proteinExistence type="predicted"/>
<feature type="region of interest" description="Disordered" evidence="1">
    <location>
        <begin position="280"/>
        <end position="303"/>
    </location>
</feature>
<evidence type="ECO:0000313" key="3">
    <source>
        <dbReference type="Proteomes" id="UP000215086"/>
    </source>
</evidence>
<feature type="compositionally biased region" description="Acidic residues" evidence="1">
    <location>
        <begin position="289"/>
        <end position="303"/>
    </location>
</feature>
<dbReference type="EMBL" id="CP018477">
    <property type="protein sequence ID" value="ASV75264.1"/>
    <property type="molecule type" value="Genomic_DNA"/>
</dbReference>
<organism evidence="2 3">
    <name type="scientific">Thermogutta terrifontis</name>
    <dbReference type="NCBI Taxonomy" id="1331910"/>
    <lineage>
        <taxon>Bacteria</taxon>
        <taxon>Pseudomonadati</taxon>
        <taxon>Planctomycetota</taxon>
        <taxon>Planctomycetia</taxon>
        <taxon>Pirellulales</taxon>
        <taxon>Thermoguttaceae</taxon>
        <taxon>Thermogutta</taxon>
    </lineage>
</organism>
<protein>
    <submittedName>
        <fullName evidence="2">Uncharacterized protein</fullName>
    </submittedName>
</protein>
<dbReference type="AlphaFoldDB" id="A0A286RH19"/>